<dbReference type="Gene3D" id="2.60.40.3050">
    <property type="match status" value="7"/>
</dbReference>
<evidence type="ECO:0000256" key="2">
    <source>
        <dbReference type="SAM" id="SignalP"/>
    </source>
</evidence>
<keyword evidence="1" id="KW-0472">Membrane</keyword>
<dbReference type="Pfam" id="PF12892">
    <property type="entry name" value="FctA"/>
    <property type="match status" value="8"/>
</dbReference>
<feature type="signal peptide" evidence="2">
    <location>
        <begin position="1"/>
        <end position="25"/>
    </location>
</feature>
<dbReference type="AlphaFoldDB" id="E6U521"/>
<dbReference type="KEGG" id="eha:Ethha_1176"/>
<feature type="chain" id="PRO_5003212649" description="Streptococcal pilin isopeptide linkage domain-containing protein" evidence="2">
    <location>
        <begin position="26"/>
        <end position="1142"/>
    </location>
</feature>
<feature type="domain" description="Streptococcal pilin isopeptide linkage" evidence="3">
    <location>
        <begin position="850"/>
        <end position="960"/>
    </location>
</feature>
<dbReference type="EMBL" id="CP002400">
    <property type="protein sequence ID" value="ADU26727.1"/>
    <property type="molecule type" value="Genomic_DNA"/>
</dbReference>
<name>E6U521_ETHHY</name>
<evidence type="ECO:0000256" key="1">
    <source>
        <dbReference type="SAM" id="Phobius"/>
    </source>
</evidence>
<dbReference type="eggNOG" id="COG4932">
    <property type="taxonomic scope" value="Bacteria"/>
</dbReference>
<sequence>MRKFLSVLVSLLLGFSSFLPTTANAVTPATAPGTYSSIDQTSPLNIDGYDVAAVKQATFLVVWTRYPVSQDIQSLITQSLQNVPGSQSTTNAVYFSGVPAPGQTITCPAPAWADSNFGQYYVQYGTDGHLYLHATKISHYVVGNNVFPSFKVKKEITGTSTFPDSGFDFVLKEGSTTVGTAHADKADTPFSFNLNSNFHMPITFTMNEVQPSPVPTGWTYSAISYTVTIDQNLNLTYVENDSSLLQCPPSTTTPTIFTFTNNYTTPPPATVDIHGTKAVTGTPTTTPTFSFVLKDGTTTVGTAQVTGAGDFTFTNIPVPASGSKTLTMSEQTPTPVPTGWTYSTASYTVTIQSNGSVVYNTSDGRQPTFTNSYITPPPATVDIHGTKAVTGNPTTIPNGGFSFVLKDGTTTVGTAQVSGAGNFTFANIPVPASGSKTLTMSEVQPGTIPTGWTYSGATYNVIVGADGSVSYQTSAGIPLDGLPTFTNSYTTPVLSTIHATKIIAGSPTAIPDGGFSFVLKDGTTTVGTAQTDKAGTVTFSMSSNFQLPANGTTTLVMSEVQPGTIPTGWTYSGATYNVIVGADGSVSYQTNDGIPLDGLPVFINSYLATPTLSDIQATKIITGSPTTIPDGGFSFVLKDGANTVGTAQTDKAGTVTFSMGSNFQLPASGTTTLVMSEVQPGTIPTGWTYSGATYNVIVGADGSVSYQTSDGIPLDGLPTFTNSYTAPVLSAIQATKIIAGNPTTIPDGGFSFVLKDGSTTVGTAQTDKSGTVTFSMDSNFQLPASGTTTLVMSEVQPGTVPTGWTYSNATYNVIVGADGSVSYQTSDSIALPVLPIFINSYFATPNLGDIQATKIITGSPTTIPDGGFSFVLKDGSTTVGTAQTDKAGTVSFSMDSNFQLPASGTTTLVMREVQPDTLPAGWTYSGATYNVIVGTDGSISYQTNDGIPLDGLPTFTNSYTAPVLSAIQATKIITGNPTTIPDGGFSFVLKDGSTTVGTAQTDKAGTVTFSMNSNFQLPASGTTTLVMSEVQPGTVPTGWTYSNATYNVIIGADGSVSYQTSGGAAINDLPSFTNNYMAVPVTPETPTPTAVAGESSTIIENPYTGNTAYPPLASVFAMLGLAGLVTAALRKKHRDHSNDKRD</sequence>
<feature type="domain" description="Streptococcal pilin isopeptide linkage" evidence="3">
    <location>
        <begin position="615"/>
        <end position="725"/>
    </location>
</feature>
<feature type="domain" description="Streptococcal pilin isopeptide linkage" evidence="3">
    <location>
        <begin position="150"/>
        <end position="264"/>
    </location>
</feature>
<evidence type="ECO:0000259" key="3">
    <source>
        <dbReference type="Pfam" id="PF12892"/>
    </source>
</evidence>
<feature type="domain" description="Streptococcal pilin isopeptide linkage" evidence="3">
    <location>
        <begin position="384"/>
        <end position="490"/>
    </location>
</feature>
<organism evidence="4 5">
    <name type="scientific">Ethanoligenens harbinense (strain DSM 18485 / JCM 12961 / CGMCC 1.5033 / YUAN-3)</name>
    <dbReference type="NCBI Taxonomy" id="663278"/>
    <lineage>
        <taxon>Bacteria</taxon>
        <taxon>Bacillati</taxon>
        <taxon>Bacillota</taxon>
        <taxon>Clostridia</taxon>
        <taxon>Eubacteriales</taxon>
        <taxon>Oscillospiraceae</taxon>
        <taxon>Ethanoligenens</taxon>
    </lineage>
</organism>
<evidence type="ECO:0000313" key="4">
    <source>
        <dbReference type="EMBL" id="ADU26727.1"/>
    </source>
</evidence>
<dbReference type="STRING" id="663278.Ethha_1176"/>
<feature type="domain" description="Streptococcal pilin isopeptide linkage" evidence="3">
    <location>
        <begin position="497"/>
        <end position="606"/>
    </location>
</feature>
<feature type="transmembrane region" description="Helical" evidence="1">
    <location>
        <begin position="1108"/>
        <end position="1129"/>
    </location>
</feature>
<keyword evidence="5" id="KW-1185">Reference proteome</keyword>
<protein>
    <recommendedName>
        <fullName evidence="3">Streptococcal pilin isopeptide linkage domain-containing protein</fullName>
    </recommendedName>
</protein>
<gene>
    <name evidence="4" type="ordered locus">Ethha_1176</name>
</gene>
<feature type="domain" description="Streptococcal pilin isopeptide linkage" evidence="3">
    <location>
        <begin position="967"/>
        <end position="1076"/>
    </location>
</feature>
<feature type="domain" description="Streptococcal pilin isopeptide linkage" evidence="3">
    <location>
        <begin position="732"/>
        <end position="819"/>
    </location>
</feature>
<feature type="domain" description="Streptococcal pilin isopeptide linkage" evidence="3">
    <location>
        <begin position="273"/>
        <end position="373"/>
    </location>
</feature>
<evidence type="ECO:0000313" key="5">
    <source>
        <dbReference type="Proteomes" id="UP000001551"/>
    </source>
</evidence>
<dbReference type="Proteomes" id="UP000001551">
    <property type="component" value="Chromosome"/>
</dbReference>
<accession>E6U521</accession>
<reference evidence="4 5" key="1">
    <citation type="submission" date="2010-12" db="EMBL/GenBank/DDBJ databases">
        <title>Complete sequence of Ethanoligenens harbinense YUAN-3.</title>
        <authorList>
            <person name="Lucas S."/>
            <person name="Copeland A."/>
            <person name="Lapidus A."/>
            <person name="Cheng J.-F."/>
            <person name="Bruce D."/>
            <person name="Goodwin L."/>
            <person name="Pitluck S."/>
            <person name="Chertkov O."/>
            <person name="Misra M."/>
            <person name="Detter J.C."/>
            <person name="Han C."/>
            <person name="Tapia R."/>
            <person name="Land M."/>
            <person name="Hauser L."/>
            <person name="Jeffries C."/>
            <person name="Kyrpides N."/>
            <person name="Ivanova N."/>
            <person name="Mikhailova N."/>
            <person name="Wang A."/>
            <person name="Mouttaki H."/>
            <person name="He Z."/>
            <person name="Zhou J."/>
            <person name="Hemme C.L."/>
            <person name="Woyke T."/>
        </authorList>
    </citation>
    <scope>NUCLEOTIDE SEQUENCE [LARGE SCALE GENOMIC DNA]</scope>
    <source>
        <strain evidence="5">DSM 18485 / JCM 12961 / CGMCC 1.5033 / YUAN-3</strain>
    </source>
</reference>
<dbReference type="InterPro" id="IPR038174">
    <property type="entry name" value="Strep_pil_link_sf"/>
</dbReference>
<keyword evidence="1" id="KW-1133">Transmembrane helix</keyword>
<dbReference type="HOGENOM" id="CLU_277534_0_0_9"/>
<dbReference type="InterPro" id="IPR022464">
    <property type="entry name" value="Strep_pil_isopept_link"/>
</dbReference>
<keyword evidence="1" id="KW-0812">Transmembrane</keyword>
<proteinExistence type="predicted"/>
<keyword evidence="2" id="KW-0732">Signal</keyword>
<dbReference type="RefSeq" id="WP_013485088.1">
    <property type="nucleotide sequence ID" value="NC_014828.1"/>
</dbReference>